<dbReference type="OrthoDB" id="1204at2759"/>
<feature type="region of interest" description="Disordered" evidence="1">
    <location>
        <begin position="383"/>
        <end position="446"/>
    </location>
</feature>
<dbReference type="RefSeq" id="XP_033457892.1">
    <property type="nucleotide sequence ID" value="XM_033606576.1"/>
</dbReference>
<feature type="compositionally biased region" description="Polar residues" evidence="1">
    <location>
        <begin position="108"/>
        <end position="123"/>
    </location>
</feature>
<dbReference type="GO" id="GO:1903778">
    <property type="term" value="P:protein localization to vacuolar membrane"/>
    <property type="evidence" value="ECO:0007669"/>
    <property type="project" value="TreeGrafter"/>
</dbReference>
<feature type="compositionally biased region" description="Polar residues" evidence="1">
    <location>
        <begin position="144"/>
        <end position="164"/>
    </location>
</feature>
<feature type="compositionally biased region" description="Acidic residues" evidence="1">
    <location>
        <begin position="238"/>
        <end position="248"/>
    </location>
</feature>
<keyword evidence="2" id="KW-0812">Transmembrane</keyword>
<dbReference type="GO" id="GO:0010513">
    <property type="term" value="P:positive regulation of phosphatidylinositol biosynthetic process"/>
    <property type="evidence" value="ECO:0007669"/>
    <property type="project" value="TreeGrafter"/>
</dbReference>
<reference evidence="4" key="3">
    <citation type="submission" date="2025-08" db="UniProtKB">
        <authorList>
            <consortium name="RefSeq"/>
        </authorList>
    </citation>
    <scope>IDENTIFICATION</scope>
    <source>
        <strain evidence="4">CBS 342.82</strain>
    </source>
</reference>
<feature type="compositionally biased region" description="Acidic residues" evidence="1">
    <location>
        <begin position="537"/>
        <end position="546"/>
    </location>
</feature>
<organism evidence="4">
    <name type="scientific">Dissoconium aciculare CBS 342.82</name>
    <dbReference type="NCBI Taxonomy" id="1314786"/>
    <lineage>
        <taxon>Eukaryota</taxon>
        <taxon>Fungi</taxon>
        <taxon>Dikarya</taxon>
        <taxon>Ascomycota</taxon>
        <taxon>Pezizomycotina</taxon>
        <taxon>Dothideomycetes</taxon>
        <taxon>Dothideomycetidae</taxon>
        <taxon>Mycosphaerellales</taxon>
        <taxon>Dissoconiaceae</taxon>
        <taxon>Dissoconium</taxon>
    </lineage>
</organism>
<keyword evidence="3" id="KW-1185">Reference proteome</keyword>
<feature type="compositionally biased region" description="Basic residues" evidence="1">
    <location>
        <begin position="167"/>
        <end position="180"/>
    </location>
</feature>
<gene>
    <name evidence="4" type="ORF">K489DRAFT_390192</name>
</gene>
<dbReference type="GO" id="GO:0070772">
    <property type="term" value="C:PAS complex"/>
    <property type="evidence" value="ECO:0007669"/>
    <property type="project" value="TreeGrafter"/>
</dbReference>
<evidence type="ECO:0000256" key="1">
    <source>
        <dbReference type="SAM" id="MobiDB-lite"/>
    </source>
</evidence>
<keyword evidence="2" id="KW-1133">Transmembrane helix</keyword>
<dbReference type="PANTHER" id="PTHR28258">
    <property type="entry name" value="VACUOLAR SEGREGATION PROTEIN 7"/>
    <property type="match status" value="1"/>
</dbReference>
<protein>
    <submittedName>
        <fullName evidence="4">Uncharacterized protein</fullName>
    </submittedName>
</protein>
<feature type="compositionally biased region" description="Polar residues" evidence="1">
    <location>
        <begin position="1"/>
        <end position="16"/>
    </location>
</feature>
<reference evidence="4" key="2">
    <citation type="submission" date="2020-04" db="EMBL/GenBank/DDBJ databases">
        <authorList>
            <consortium name="NCBI Genome Project"/>
        </authorList>
    </citation>
    <scope>NUCLEOTIDE SEQUENCE</scope>
    <source>
        <strain evidence="4">CBS 342.82</strain>
    </source>
</reference>
<accession>A0A6J3LYL7</accession>
<name>A0A6J3LYL7_9PEZI</name>
<sequence>MTVETETVQSIPQSGLTAGDRSLGPRNEAGSVRLKPSTETIRPRKERKKVDRKARSINQGTATSKADLFEARVASAVDEVSTSDSDETFVYESNPPDAQRRQRHHSRTPSVASSHSIAEQSRSGVRGFGDTYDGRRLGGKRSMKFSSNNAFNDTDSPESVSGTVRSHAPRHFGRFGRNGHHSGNYESESPYPQHAHKSRSNHLTAPHGRSPVSPRSPLTMQHRSGGIFGRKQEHPYDFDTEQNADDETAPLLSTIRGPRGHRNASRQISRGLPSNEYLPQSRRGCNPRTSACVCTTIFVLLILSAAVGFIFSSSRPLYDVELQGISHVLASEQELVLDLLVTAINPSSLAVTVSDVDLDIFARSKHFGTDGNDDGAVQERLVYSTRRHRPRRPSSLSEATPPSPSDDHYENPNPSQDPSGHWLTPLAPDSHDHGTDPDPSPPERQTLFLGRSFHLEQNLLFPPSPLARRAGYASTSLRVSHPGNKTETDGSQKWEHVVLFPFELIVKGSLKYNLPVTGRTQHVSLGGSVMVRPAGGEMDDDDDDFLSPELRGN</sequence>
<feature type="transmembrane region" description="Helical" evidence="2">
    <location>
        <begin position="291"/>
        <end position="311"/>
    </location>
</feature>
<evidence type="ECO:0000256" key="2">
    <source>
        <dbReference type="SAM" id="Phobius"/>
    </source>
</evidence>
<dbReference type="AlphaFoldDB" id="A0A6J3LYL7"/>
<dbReference type="Proteomes" id="UP000504637">
    <property type="component" value="Unplaced"/>
</dbReference>
<dbReference type="GeneID" id="54364376"/>
<proteinExistence type="predicted"/>
<dbReference type="GO" id="GO:0000329">
    <property type="term" value="C:fungal-type vacuole membrane"/>
    <property type="evidence" value="ECO:0007669"/>
    <property type="project" value="TreeGrafter"/>
</dbReference>
<evidence type="ECO:0000313" key="4">
    <source>
        <dbReference type="RefSeq" id="XP_033457892.1"/>
    </source>
</evidence>
<feature type="region of interest" description="Disordered" evidence="1">
    <location>
        <begin position="1"/>
        <end position="284"/>
    </location>
</feature>
<evidence type="ECO:0000313" key="3">
    <source>
        <dbReference type="Proteomes" id="UP000504637"/>
    </source>
</evidence>
<dbReference type="Pfam" id="PF12751">
    <property type="entry name" value="Vac7"/>
    <property type="match status" value="1"/>
</dbReference>
<keyword evidence="2" id="KW-0472">Membrane</keyword>
<dbReference type="PANTHER" id="PTHR28258:SF1">
    <property type="entry name" value="VACUOLAR SEGREGATION PROTEIN 7"/>
    <property type="match status" value="1"/>
</dbReference>
<dbReference type="GO" id="GO:0000011">
    <property type="term" value="P:vacuole inheritance"/>
    <property type="evidence" value="ECO:0007669"/>
    <property type="project" value="TreeGrafter"/>
</dbReference>
<dbReference type="InterPro" id="IPR024260">
    <property type="entry name" value="Vac7"/>
</dbReference>
<reference evidence="4" key="1">
    <citation type="submission" date="2020-01" db="EMBL/GenBank/DDBJ databases">
        <authorList>
            <consortium name="DOE Joint Genome Institute"/>
            <person name="Haridas S."/>
            <person name="Albert R."/>
            <person name="Binder M."/>
            <person name="Bloem J."/>
            <person name="Labutti K."/>
            <person name="Salamov A."/>
            <person name="Andreopoulos B."/>
            <person name="Baker S.E."/>
            <person name="Barry K."/>
            <person name="Bills G."/>
            <person name="Bluhm B.H."/>
            <person name="Cannon C."/>
            <person name="Castanera R."/>
            <person name="Culley D.E."/>
            <person name="Daum C."/>
            <person name="Ezra D."/>
            <person name="Gonzalez J.B."/>
            <person name="Henrissat B."/>
            <person name="Kuo A."/>
            <person name="Liang C."/>
            <person name="Lipzen A."/>
            <person name="Lutzoni F."/>
            <person name="Magnuson J."/>
            <person name="Mondo S."/>
            <person name="Nolan M."/>
            <person name="Ohm R."/>
            <person name="Pangilinan J."/>
            <person name="Park H.-J."/>
            <person name="Ramirez L."/>
            <person name="Alfaro M."/>
            <person name="Sun H."/>
            <person name="Tritt A."/>
            <person name="Yoshinaga Y."/>
            <person name="Zwiers L.-H."/>
            <person name="Turgeon B.G."/>
            <person name="Goodwin S.B."/>
            <person name="Spatafora J.W."/>
            <person name="Crous P.W."/>
            <person name="Grigoriev I.V."/>
        </authorList>
    </citation>
    <scope>NUCLEOTIDE SEQUENCE</scope>
    <source>
        <strain evidence="4">CBS 342.82</strain>
    </source>
</reference>
<feature type="region of interest" description="Disordered" evidence="1">
    <location>
        <begin position="532"/>
        <end position="553"/>
    </location>
</feature>